<feature type="signal peptide" evidence="1">
    <location>
        <begin position="1"/>
        <end position="18"/>
    </location>
</feature>
<dbReference type="RefSeq" id="WP_065450154.1">
    <property type="nucleotide sequence ID" value="NZ_LVEN01000027.1"/>
</dbReference>
<feature type="chain" id="PRO_5046207633" evidence="1">
    <location>
        <begin position="19"/>
        <end position="147"/>
    </location>
</feature>
<proteinExistence type="predicted"/>
<keyword evidence="1" id="KW-0732">Signal</keyword>
<gene>
    <name evidence="2" type="ORF">FLP_14300</name>
</gene>
<name>A0ABX2XRI6_9FLAO</name>
<comment type="caution">
    <text evidence="2">The sequence shown here is derived from an EMBL/GenBank/DDBJ whole genome shotgun (WGS) entry which is preliminary data.</text>
</comment>
<dbReference type="EMBL" id="LVEN01000027">
    <property type="protein sequence ID" value="OCB73839.1"/>
    <property type="molecule type" value="Genomic_DNA"/>
</dbReference>
<evidence type="ECO:0000256" key="1">
    <source>
        <dbReference type="SAM" id="SignalP"/>
    </source>
</evidence>
<evidence type="ECO:0000313" key="3">
    <source>
        <dbReference type="Proteomes" id="UP000093343"/>
    </source>
</evidence>
<reference evidence="3" key="1">
    <citation type="submission" date="2016-03" db="EMBL/GenBank/DDBJ databases">
        <title>Draft genome sequence of Paenibacillus glacialis DSM 22343.</title>
        <authorList>
            <person name="Shin S.-K."/>
            <person name="Yi H."/>
        </authorList>
    </citation>
    <scope>NUCLEOTIDE SEQUENCE [LARGE SCALE GENOMIC DNA]</scope>
    <source>
        <strain evidence="3">CCUG 60099</strain>
    </source>
</reference>
<dbReference type="Proteomes" id="UP000093343">
    <property type="component" value="Unassembled WGS sequence"/>
</dbReference>
<keyword evidence="3" id="KW-1185">Reference proteome</keyword>
<sequence>MKKITLLLFIVFSIPAFAQDSDMKIYLEKKETISLEQYDLIKQVNIFYPDIMISKEVKSNYKNNLKVNEFLSSELIYQNTNKFKLYNVTIMDKRHLTYTFLSNDDILTYGDVRIFDGKTVRTLYRLVGANSLMQYFVDGKLINEVKG</sequence>
<organism evidence="2 3">
    <name type="scientific">Flavobacterium piscis</name>
    <dbReference type="NCBI Taxonomy" id="1114874"/>
    <lineage>
        <taxon>Bacteria</taxon>
        <taxon>Pseudomonadati</taxon>
        <taxon>Bacteroidota</taxon>
        <taxon>Flavobacteriia</taxon>
        <taxon>Flavobacteriales</taxon>
        <taxon>Flavobacteriaceae</taxon>
        <taxon>Flavobacterium</taxon>
    </lineage>
</organism>
<evidence type="ECO:0000313" key="2">
    <source>
        <dbReference type="EMBL" id="OCB73839.1"/>
    </source>
</evidence>
<protein>
    <submittedName>
        <fullName evidence="2">Uncharacterized protein</fullName>
    </submittedName>
</protein>
<accession>A0ABX2XRI6</accession>